<dbReference type="InterPro" id="IPR009075">
    <property type="entry name" value="AcylCo_DH/oxidase_C"/>
</dbReference>
<dbReference type="InterPro" id="IPR013786">
    <property type="entry name" value="AcylCoA_DH/ox_N"/>
</dbReference>
<dbReference type="Proteomes" id="UP001238603">
    <property type="component" value="Unassembled WGS sequence"/>
</dbReference>
<accession>A0ABT7LHK8</accession>
<evidence type="ECO:0000256" key="2">
    <source>
        <dbReference type="ARBA" id="ARBA00009347"/>
    </source>
</evidence>
<organism evidence="7 8">
    <name type="scientific">Roseateles subflavus</name>
    <dbReference type="NCBI Taxonomy" id="3053353"/>
    <lineage>
        <taxon>Bacteria</taxon>
        <taxon>Pseudomonadati</taxon>
        <taxon>Pseudomonadota</taxon>
        <taxon>Betaproteobacteria</taxon>
        <taxon>Burkholderiales</taxon>
        <taxon>Sphaerotilaceae</taxon>
        <taxon>Roseateles</taxon>
    </lineage>
</organism>
<dbReference type="Pfam" id="PF02771">
    <property type="entry name" value="Acyl-CoA_dh_N"/>
    <property type="match status" value="1"/>
</dbReference>
<evidence type="ECO:0000313" key="7">
    <source>
        <dbReference type="EMBL" id="MDL5032348.1"/>
    </source>
</evidence>
<feature type="domain" description="Acyl-CoA dehydrogenase/oxidase N-terminal" evidence="6">
    <location>
        <begin position="19"/>
        <end position="107"/>
    </location>
</feature>
<sequence length="376" mass="40693">MPSATLCPPTSAPFSLRLSDDQRQMLEPVRRYARERLHPLLGDAANERHHHEARRAAQQLGLAAAVMSEREGGLAITPLDLCLLLEELAGGPLALAAELTLSLPALAISRHHEWLAKLLPLNAEALLTEQTALPLAIASPAGEATFVLLPRQASGLLALTPSSPGNWRLRWLDPEAVKGLLANAHQDHRAEGLRLVRLPPAEDIHGTGFSSPVTPEACRTMMVWQGLWLAGLLAGAARAATAFAFSYAQERTAFRHPLIHHQAVALKLADMATACDALRLQVWDVAARLGNGDTLPDGHFLSMVKQLVSASMEIHRHAVQVCGGHGYVEGFPPARRFQDARLLSLVLLEVAETLSEVESEVESQGRPEALKHGSRL</sequence>
<evidence type="ECO:0000259" key="5">
    <source>
        <dbReference type="Pfam" id="PF00441"/>
    </source>
</evidence>
<dbReference type="SUPFAM" id="SSF56645">
    <property type="entry name" value="Acyl-CoA dehydrogenase NM domain-like"/>
    <property type="match status" value="1"/>
</dbReference>
<evidence type="ECO:0000256" key="1">
    <source>
        <dbReference type="ARBA" id="ARBA00001974"/>
    </source>
</evidence>
<evidence type="ECO:0000259" key="6">
    <source>
        <dbReference type="Pfam" id="PF02771"/>
    </source>
</evidence>
<feature type="domain" description="Acyl-CoA dehydrogenase/oxidase C-terminal" evidence="5">
    <location>
        <begin position="229"/>
        <end position="344"/>
    </location>
</feature>
<dbReference type="SUPFAM" id="SSF47203">
    <property type="entry name" value="Acyl-CoA dehydrogenase C-terminal domain-like"/>
    <property type="match status" value="1"/>
</dbReference>
<proteinExistence type="inferred from homology"/>
<dbReference type="Pfam" id="PF00441">
    <property type="entry name" value="Acyl-CoA_dh_1"/>
    <property type="match status" value="1"/>
</dbReference>
<dbReference type="InterPro" id="IPR037069">
    <property type="entry name" value="AcylCoA_DH/ox_N_sf"/>
</dbReference>
<dbReference type="Gene3D" id="1.10.540.10">
    <property type="entry name" value="Acyl-CoA dehydrogenase/oxidase, N-terminal domain"/>
    <property type="match status" value="1"/>
</dbReference>
<evidence type="ECO:0000313" key="8">
    <source>
        <dbReference type="Proteomes" id="UP001238603"/>
    </source>
</evidence>
<keyword evidence="4" id="KW-0274">FAD</keyword>
<dbReference type="EC" id="1.-.-.-" evidence="7"/>
<dbReference type="PANTHER" id="PTHR43884">
    <property type="entry name" value="ACYL-COA DEHYDROGENASE"/>
    <property type="match status" value="1"/>
</dbReference>
<dbReference type="EMBL" id="JASVDS010000002">
    <property type="protein sequence ID" value="MDL5032348.1"/>
    <property type="molecule type" value="Genomic_DNA"/>
</dbReference>
<name>A0ABT7LHK8_9BURK</name>
<comment type="cofactor">
    <cofactor evidence="1">
        <name>FAD</name>
        <dbReference type="ChEBI" id="CHEBI:57692"/>
    </cofactor>
</comment>
<dbReference type="InterPro" id="IPR036250">
    <property type="entry name" value="AcylCo_DH-like_C"/>
</dbReference>
<dbReference type="InterPro" id="IPR009100">
    <property type="entry name" value="AcylCoA_DH/oxidase_NM_dom_sf"/>
</dbReference>
<dbReference type="PANTHER" id="PTHR43884:SF12">
    <property type="entry name" value="ISOVALERYL-COA DEHYDROGENASE, MITOCHONDRIAL-RELATED"/>
    <property type="match status" value="1"/>
</dbReference>
<protein>
    <submittedName>
        <fullName evidence="7">Acyl-CoA dehydrogenase family protein</fullName>
        <ecNumber evidence="7">1.-.-.-</ecNumber>
    </submittedName>
</protein>
<keyword evidence="7" id="KW-0560">Oxidoreductase</keyword>
<keyword evidence="3" id="KW-0285">Flavoprotein</keyword>
<comment type="caution">
    <text evidence="7">The sequence shown here is derived from an EMBL/GenBank/DDBJ whole genome shotgun (WGS) entry which is preliminary data.</text>
</comment>
<evidence type="ECO:0000256" key="3">
    <source>
        <dbReference type="ARBA" id="ARBA00022630"/>
    </source>
</evidence>
<dbReference type="GO" id="GO:0016491">
    <property type="term" value="F:oxidoreductase activity"/>
    <property type="evidence" value="ECO:0007669"/>
    <property type="project" value="UniProtKB-KW"/>
</dbReference>
<evidence type="ECO:0000256" key="4">
    <source>
        <dbReference type="ARBA" id="ARBA00022827"/>
    </source>
</evidence>
<comment type="similarity">
    <text evidence="2">Belongs to the acyl-CoA dehydrogenase family.</text>
</comment>
<dbReference type="RefSeq" id="WP_285982425.1">
    <property type="nucleotide sequence ID" value="NZ_JASVDS010000002.1"/>
</dbReference>
<dbReference type="Gene3D" id="1.20.140.10">
    <property type="entry name" value="Butyryl-CoA Dehydrogenase, subunit A, domain 3"/>
    <property type="match status" value="1"/>
</dbReference>
<gene>
    <name evidence="7" type="ORF">QRD43_10585</name>
</gene>
<keyword evidence="8" id="KW-1185">Reference proteome</keyword>
<reference evidence="7 8" key="1">
    <citation type="submission" date="2023-06" db="EMBL/GenBank/DDBJ databases">
        <title>Pelomonas sp. APW6 16S ribosomal RNA gene genome sequencing and assembly.</title>
        <authorList>
            <person name="Woo H."/>
        </authorList>
    </citation>
    <scope>NUCLEOTIDE SEQUENCE [LARGE SCALE GENOMIC DNA]</scope>
    <source>
        <strain evidence="7 8">APW6</strain>
    </source>
</reference>